<feature type="transmembrane region" description="Helical" evidence="1">
    <location>
        <begin position="6"/>
        <end position="27"/>
    </location>
</feature>
<dbReference type="EMBL" id="CP000886">
    <property type="protein sequence ID" value="ABX66366.1"/>
    <property type="molecule type" value="Genomic_DNA"/>
</dbReference>
<accession>A0A6C6YZI4</accession>
<organism evidence="2 3">
    <name type="scientific">Salmonella paratyphi B (strain ATCC BAA-1250 / SPB7)</name>
    <dbReference type="NCBI Taxonomy" id="1016998"/>
    <lineage>
        <taxon>Bacteria</taxon>
        <taxon>Pseudomonadati</taxon>
        <taxon>Pseudomonadota</taxon>
        <taxon>Gammaproteobacteria</taxon>
        <taxon>Enterobacterales</taxon>
        <taxon>Enterobacteriaceae</taxon>
        <taxon>Salmonella</taxon>
    </lineage>
</organism>
<keyword evidence="1" id="KW-0812">Transmembrane</keyword>
<reference evidence="2 3" key="1">
    <citation type="submission" date="2007-11" db="EMBL/GenBank/DDBJ databases">
        <authorList>
            <consortium name="The Salmonella enterica serovar Paratyphi B Genome Sequencing Project"/>
            <person name="McClelland M."/>
            <person name="Sanderson E.K."/>
            <person name="Porwollik S."/>
            <person name="Spieth J."/>
            <person name="Clifton W.S."/>
            <person name="Fulton R."/>
            <person name="Cordes M."/>
            <person name="Wollam A."/>
            <person name="Shah N."/>
            <person name="Pepin K."/>
            <person name="Bhonagiri V."/>
            <person name="Nash W."/>
            <person name="Johnson M."/>
            <person name="Thiruvilangam P."/>
            <person name="Wilson R."/>
        </authorList>
    </citation>
    <scope>NUCLEOTIDE SEQUENCE [LARGE SCALE GENOMIC DNA]</scope>
    <source>
        <strain evidence="3">ATCC BAA-1250 / SPB7</strain>
    </source>
</reference>
<keyword evidence="1" id="KW-0472">Membrane</keyword>
<dbReference type="Proteomes" id="UP000008556">
    <property type="component" value="Chromosome"/>
</dbReference>
<name>A0A6C6YZI4_SALPB</name>
<sequence>MFFSGNVSIIIYFFMIVFVVFYCRYYINSIIKNYT</sequence>
<keyword evidence="1" id="KW-1133">Transmembrane helix</keyword>
<gene>
    <name evidence="2" type="ordered locus">SPAB_00944</name>
</gene>
<dbReference type="AlphaFoldDB" id="A0A6C6YZI4"/>
<protein>
    <submittedName>
        <fullName evidence="2">Uncharacterized protein</fullName>
    </submittedName>
</protein>
<dbReference type="KEGG" id="spq:SPAB_00944"/>
<evidence type="ECO:0000256" key="1">
    <source>
        <dbReference type="SAM" id="Phobius"/>
    </source>
</evidence>
<evidence type="ECO:0000313" key="3">
    <source>
        <dbReference type="Proteomes" id="UP000008556"/>
    </source>
</evidence>
<proteinExistence type="predicted"/>
<evidence type="ECO:0000313" key="2">
    <source>
        <dbReference type="EMBL" id="ABX66366.1"/>
    </source>
</evidence>